<comment type="caution">
    <text evidence="3">The sequence shown here is derived from an EMBL/GenBank/DDBJ whole genome shotgun (WGS) entry which is preliminary data.</text>
</comment>
<feature type="transmembrane region" description="Helical" evidence="1">
    <location>
        <begin position="358"/>
        <end position="385"/>
    </location>
</feature>
<protein>
    <submittedName>
        <fullName evidence="3">Uncharacterized protein</fullName>
    </submittedName>
</protein>
<keyword evidence="1" id="KW-0472">Membrane</keyword>
<organism evidence="3 4">
    <name type="scientific">Aureobasidium melanogenum</name>
    <name type="common">Aureobasidium pullulans var. melanogenum</name>
    <dbReference type="NCBI Taxonomy" id="46634"/>
    <lineage>
        <taxon>Eukaryota</taxon>
        <taxon>Fungi</taxon>
        <taxon>Dikarya</taxon>
        <taxon>Ascomycota</taxon>
        <taxon>Pezizomycotina</taxon>
        <taxon>Dothideomycetes</taxon>
        <taxon>Dothideomycetidae</taxon>
        <taxon>Dothideales</taxon>
        <taxon>Saccotheciaceae</taxon>
        <taxon>Aureobasidium</taxon>
    </lineage>
</organism>
<evidence type="ECO:0000256" key="2">
    <source>
        <dbReference type="SAM" id="SignalP"/>
    </source>
</evidence>
<sequence length="620" mass="68111">MYSRKTTYLWTLLAIGTTIVSGLPSPQLDNDEFECESWDDEADSTQTTPSVSTTATILPTPLIYQPSITATPSPATFVTSVRIAQASSTGNPSPTNSFVAPINTFIPVTPPSYAFYLQSSGSGSSDGLYASVSAGADGLATFTASKDLATKFTIDSSGDLVEQSPSQGYVAILDPKINAQKVGFDAYGGSSSHERLNCQRQSGVLSCNVDGVQYQAASCGNDGALYFTQKVPAGCQSYLKVTMLSPIASSTLQATAIAATSNVIAQLLEQRSKSTASGFSVPDFLRFVIFTLLTAPPNYLWQHALERVFPGRKPLNPTKTILPHYEIREHDNMSGEDRLQQQEEPETKLDWKNTMIKWFIDCMTLGALINTGAFVIIMGILGAIIGNRETDDHEPAFNVHKTKNALITFLNASVTFLNASITFLNDVKPTALNIDVTDDANSLKDVLFDERLSDLITTDHRAIDLQNVCIRFNLTADEDRPETCSICRVTNALRLELEHLEIFSQKTLHHLYISRCGVLVETETSGSAAEFVKRIRDDLNLEVLELHSMDMFNGPSNRHTLFEVPVKWQGKEHIREGLDEAIRKMNMLNGAEEYEVVLLEVGKRFVKLMGQSNGDRRESA</sequence>
<evidence type="ECO:0000313" key="4">
    <source>
        <dbReference type="Proteomes" id="UP000767238"/>
    </source>
</evidence>
<feature type="transmembrane region" description="Helical" evidence="1">
    <location>
        <begin position="405"/>
        <end position="424"/>
    </location>
</feature>
<dbReference type="AlphaFoldDB" id="A0A9P8GPY6"/>
<accession>A0A9P8GPY6</accession>
<gene>
    <name evidence="3" type="ORF">KCV03_g1353</name>
</gene>
<keyword evidence="1" id="KW-0812">Transmembrane</keyword>
<evidence type="ECO:0000256" key="1">
    <source>
        <dbReference type="SAM" id="Phobius"/>
    </source>
</evidence>
<dbReference type="EMBL" id="JAHFYH010000005">
    <property type="protein sequence ID" value="KAH0232294.1"/>
    <property type="molecule type" value="Genomic_DNA"/>
</dbReference>
<feature type="signal peptide" evidence="2">
    <location>
        <begin position="1"/>
        <end position="22"/>
    </location>
</feature>
<reference evidence="3" key="2">
    <citation type="submission" date="2021-08" db="EMBL/GenBank/DDBJ databases">
        <authorList>
            <person name="Gostincar C."/>
            <person name="Sun X."/>
            <person name="Song Z."/>
            <person name="Gunde-Cimerman N."/>
        </authorList>
    </citation>
    <scope>NUCLEOTIDE SEQUENCE</scope>
    <source>
        <strain evidence="3">EXF-8016</strain>
    </source>
</reference>
<reference evidence="3" key="1">
    <citation type="journal article" date="2021" name="J Fungi (Basel)">
        <title>Virulence traits and population genomics of the black yeast Aureobasidium melanogenum.</title>
        <authorList>
            <person name="Cernosa A."/>
            <person name="Sun X."/>
            <person name="Gostincar C."/>
            <person name="Fang C."/>
            <person name="Gunde-Cimerman N."/>
            <person name="Song Z."/>
        </authorList>
    </citation>
    <scope>NUCLEOTIDE SEQUENCE</scope>
    <source>
        <strain evidence="3">EXF-8016</strain>
    </source>
</reference>
<evidence type="ECO:0000313" key="3">
    <source>
        <dbReference type="EMBL" id="KAH0232294.1"/>
    </source>
</evidence>
<keyword evidence="1" id="KW-1133">Transmembrane helix</keyword>
<dbReference type="OrthoDB" id="3907890at2759"/>
<feature type="chain" id="PRO_5040298246" evidence="2">
    <location>
        <begin position="23"/>
        <end position="620"/>
    </location>
</feature>
<dbReference type="Proteomes" id="UP000767238">
    <property type="component" value="Unassembled WGS sequence"/>
</dbReference>
<name>A0A9P8GPY6_AURME</name>
<keyword evidence="2" id="KW-0732">Signal</keyword>
<feature type="non-terminal residue" evidence="3">
    <location>
        <position position="1"/>
    </location>
</feature>
<proteinExistence type="predicted"/>